<feature type="binding site" evidence="5">
    <location>
        <position position="126"/>
    </location>
    <ligand>
        <name>Zn(2+)</name>
        <dbReference type="ChEBI" id="CHEBI:29105"/>
    </ligand>
</feature>
<evidence type="ECO:0000256" key="7">
    <source>
        <dbReference type="SAM" id="Phobius"/>
    </source>
</evidence>
<keyword evidence="4 7" id="KW-0472">Membrane</keyword>
<evidence type="ECO:0000256" key="6">
    <source>
        <dbReference type="SAM" id="MobiDB-lite"/>
    </source>
</evidence>
<proteinExistence type="predicted"/>
<reference evidence="8 9" key="1">
    <citation type="submission" date="2017-03" db="EMBL/GenBank/DDBJ databases">
        <title>Genomes of endolithic fungi from Antarctica.</title>
        <authorList>
            <person name="Coleine C."/>
            <person name="Masonjones S."/>
            <person name="Stajich J.E."/>
        </authorList>
    </citation>
    <scope>NUCLEOTIDE SEQUENCE [LARGE SCALE GENOMIC DNA]</scope>
    <source>
        <strain evidence="8 9">CCFEE 5311</strain>
    </source>
</reference>
<evidence type="ECO:0000256" key="3">
    <source>
        <dbReference type="ARBA" id="ARBA00022989"/>
    </source>
</evidence>
<feature type="compositionally biased region" description="Pro residues" evidence="6">
    <location>
        <begin position="1122"/>
        <end position="1134"/>
    </location>
</feature>
<evidence type="ECO:0008006" key="10">
    <source>
        <dbReference type="Google" id="ProtNLM"/>
    </source>
</evidence>
<name>A0A4U0VE45_9PEZI</name>
<gene>
    <name evidence="8" type="ORF">B0A54_02258</name>
</gene>
<dbReference type="PANTHER" id="PTHR37988">
    <property type="entry name" value="UPF0592 MEMBRANE PROTEIN C7D4.03C"/>
    <property type="match status" value="1"/>
</dbReference>
<comment type="subcellular location">
    <subcellularLocation>
        <location evidence="1">Membrane</location>
        <topology evidence="1">Multi-pass membrane protein</topology>
    </subcellularLocation>
</comment>
<feature type="transmembrane region" description="Helical" evidence="7">
    <location>
        <begin position="73"/>
        <end position="93"/>
    </location>
</feature>
<keyword evidence="5" id="KW-0479">Metal-binding</keyword>
<feature type="region of interest" description="Disordered" evidence="6">
    <location>
        <begin position="239"/>
        <end position="259"/>
    </location>
</feature>
<accession>A0A4U0VE45</accession>
<sequence>MTAKDKPSTETATDLITQTEQKAKEALTVLWNDIPTWLQDSHYIHSGYRPASNSYRKSFASLTYLHNETVNSWTHLVGACLAATAGIVLYTHARPRYEMATSEDVAVFACYFLGAVTCLGMSATYHLICNHSEAVAKFGNRLDYMGIIFLIWGTAEMPDFRGSNGTRAAAVAHGSRIAAPLSRDVSPLRRNNADFPRSASYTYLPEAKHAASYANPSLVTIKGSFSEVDLIASAEDLADISPPDSSGWTTPDEPDPKFPVAVSRDLIAELQKSPKIKIQRMSQAAEDGRSSLDSSVRRPSDASTSVESTRTISTPGTTPGSVTPRPHPASTNSSLRRFNRRSWYGASQPSSPSRSPSPPKPENVVKPLEAGSNGVAAPPTVASRIRKKSLSRRKDSAKDVKEGLSEKDVLPKPAEKDAARPPSRASTLLRRKSRRTASLFGGNKEDDPALGRKSSMSTIPRVPSLPKSFSTDRLPSFRSHTAHSDRAAPMPRLVSTDRMPSSGLSIPIRKRDELWNVFRTLDGDYTKFSSKSVAFKANVVRTALLPFLRQYVAHASNQNLRPEDLDRRVNILNKWWTGLIEMLHGRNNQSISGTDRPVILDGISGIMERSEFRLAPSPFCPLSQRSKGMNTPRNRSNTSLSSGASEFLTESVHHNVRNIFIQNLSAQMAFVVDKMSLRNASASLVVFCGKACAYAFMFVPGMADVLARLWDLQMDTLRRVLDGNGVGKFDSLAELSVAVSGNFPPALQQLGFTSLMKYMRKLRTPPPLPLGTTDIQWWGHWLERWSGRESDLFYVFVKHFHILVTDFLPPDFSRQERMCAPGILLVHAQILVNLDATIHRETNHHQRDPTAISSTPTFDDVLAEPDAVASALVLPPTNAIRIMAENRLIMLIRDFLSERTVDHPIAREFFAESFNDLLQTAAKGTSVFDHAACYTLLDFLEEALTILVRYEHIKEKDGNIINSEFWQSVCKKMISSHNTMTEVRLYAFLYTIWNTVVCDLGRKSNLCLGMLLDEEIFTSRFNHWCPMVRAYYMRLLCWRVGRFDGEEQHGDKLILETLLQRLQLTWSHYLYLRGHAAQTKSLLPPSNPCNPAPGRRLLIIRTDTQIAPGGSFLSFDGLSSPRSPPPTAQPPLPSLPSKRFSTLSHVVELDSRPETSHSSSDSELASPRDKGISGFLRKMIGAGSRTRSKSQGPAARPKIQLPPDPFPASGPPPLTRSATEDFQTPRSRSLASDHLSIRTGLPTAPQQQQPHRNFCFKFSLEFHPNTKHAPGPMRLYPPRLPMPAQMFLQDHSQKMNLAAANLGPVEPVGEGKSHATYCGRALAEWTVVVGECQSFFERRKHEGVPGNRGVETPTLGVEVFRRPS</sequence>
<protein>
    <recommendedName>
        <fullName evidence="10">DUF1765-domain-containing protein</fullName>
    </recommendedName>
</protein>
<feature type="compositionally biased region" description="Polar residues" evidence="6">
    <location>
        <begin position="1216"/>
        <end position="1230"/>
    </location>
</feature>
<feature type="region of interest" description="Disordered" evidence="6">
    <location>
        <begin position="1343"/>
        <end position="1364"/>
    </location>
</feature>
<evidence type="ECO:0000256" key="1">
    <source>
        <dbReference type="ARBA" id="ARBA00004141"/>
    </source>
</evidence>
<evidence type="ECO:0000256" key="2">
    <source>
        <dbReference type="ARBA" id="ARBA00022692"/>
    </source>
</evidence>
<evidence type="ECO:0000313" key="8">
    <source>
        <dbReference type="EMBL" id="TKA46426.1"/>
    </source>
</evidence>
<feature type="region of interest" description="Disordered" evidence="6">
    <location>
        <begin position="273"/>
        <end position="486"/>
    </location>
</feature>
<comment type="caution">
    <text evidence="8">The sequence shown here is derived from an EMBL/GenBank/DDBJ whole genome shotgun (WGS) entry which is preliminary data.</text>
</comment>
<evidence type="ECO:0000313" key="9">
    <source>
        <dbReference type="Proteomes" id="UP000310066"/>
    </source>
</evidence>
<dbReference type="InterPro" id="IPR004254">
    <property type="entry name" value="AdipoR/HlyIII-related"/>
</dbReference>
<feature type="compositionally biased region" description="Low complexity" evidence="6">
    <location>
        <begin position="308"/>
        <end position="324"/>
    </location>
</feature>
<keyword evidence="5" id="KW-0862">Zinc</keyword>
<dbReference type="PANTHER" id="PTHR37988:SF1">
    <property type="entry name" value="UPF0592 MEMBRANE PROTEIN C7D4.03C"/>
    <property type="match status" value="1"/>
</dbReference>
<dbReference type="GO" id="GO:0016020">
    <property type="term" value="C:membrane"/>
    <property type="evidence" value="ECO:0007669"/>
    <property type="project" value="UniProtKB-SubCell"/>
</dbReference>
<dbReference type="Proteomes" id="UP000310066">
    <property type="component" value="Unassembled WGS sequence"/>
</dbReference>
<dbReference type="GO" id="GO:0046872">
    <property type="term" value="F:metal ion binding"/>
    <property type="evidence" value="ECO:0007669"/>
    <property type="project" value="UniProtKB-KW"/>
</dbReference>
<dbReference type="Pfam" id="PF03006">
    <property type="entry name" value="HlyIII"/>
    <property type="match status" value="1"/>
</dbReference>
<feature type="compositionally biased region" description="Pro residues" evidence="6">
    <location>
        <begin position="1200"/>
        <end position="1214"/>
    </location>
</feature>
<feature type="region of interest" description="Disordered" evidence="6">
    <location>
        <begin position="1113"/>
        <end position="1232"/>
    </location>
</feature>
<evidence type="ECO:0000256" key="5">
    <source>
        <dbReference type="PIRSR" id="PIRSR604254-1"/>
    </source>
</evidence>
<dbReference type="EMBL" id="NAJP01000008">
    <property type="protein sequence ID" value="TKA46426.1"/>
    <property type="molecule type" value="Genomic_DNA"/>
</dbReference>
<evidence type="ECO:0000256" key="4">
    <source>
        <dbReference type="ARBA" id="ARBA00023136"/>
    </source>
</evidence>
<organism evidence="8 9">
    <name type="scientific">Friedmanniomyces endolithicus</name>
    <dbReference type="NCBI Taxonomy" id="329885"/>
    <lineage>
        <taxon>Eukaryota</taxon>
        <taxon>Fungi</taxon>
        <taxon>Dikarya</taxon>
        <taxon>Ascomycota</taxon>
        <taxon>Pezizomycotina</taxon>
        <taxon>Dothideomycetes</taxon>
        <taxon>Dothideomycetidae</taxon>
        <taxon>Mycosphaerellales</taxon>
        <taxon>Teratosphaeriaceae</taxon>
        <taxon>Friedmanniomyces</taxon>
    </lineage>
</organism>
<keyword evidence="3 7" id="KW-1133">Transmembrane helix</keyword>
<feature type="compositionally biased region" description="Basic and acidic residues" evidence="6">
    <location>
        <begin position="286"/>
        <end position="300"/>
    </location>
</feature>
<dbReference type="OrthoDB" id="296767at2759"/>
<dbReference type="STRING" id="329885.A0A4U0VE45"/>
<feature type="compositionally biased region" description="Basic and acidic residues" evidence="6">
    <location>
        <begin position="392"/>
        <end position="419"/>
    </location>
</feature>
<feature type="transmembrane region" description="Helical" evidence="7">
    <location>
        <begin position="105"/>
        <end position="128"/>
    </location>
</feature>
<dbReference type="Pfam" id="PF08578">
    <property type="entry name" value="DUF1765"/>
    <property type="match status" value="1"/>
</dbReference>
<keyword evidence="2 7" id="KW-0812">Transmembrane</keyword>
<dbReference type="InterPro" id="IPR013887">
    <property type="entry name" value="UPF0592"/>
</dbReference>